<evidence type="ECO:0000256" key="1">
    <source>
        <dbReference type="SAM" id="Phobius"/>
    </source>
</evidence>
<feature type="transmembrane region" description="Helical" evidence="1">
    <location>
        <begin position="112"/>
        <end position="131"/>
    </location>
</feature>
<comment type="caution">
    <text evidence="2">The sequence shown here is derived from an EMBL/GenBank/DDBJ whole genome shotgun (WGS) entry which is preliminary data.</text>
</comment>
<evidence type="ECO:0000313" key="3">
    <source>
        <dbReference type="Proteomes" id="UP000324748"/>
    </source>
</evidence>
<reference evidence="2 3" key="1">
    <citation type="submission" date="2019-05" db="EMBL/GenBank/DDBJ databases">
        <title>Emergence of the Ug99 lineage of the wheat stem rust pathogen through somatic hybridization.</title>
        <authorList>
            <person name="Li F."/>
            <person name="Upadhyaya N.M."/>
            <person name="Sperschneider J."/>
            <person name="Matny O."/>
            <person name="Nguyen-Phuc H."/>
            <person name="Mago R."/>
            <person name="Raley C."/>
            <person name="Miller M.E."/>
            <person name="Silverstein K.A.T."/>
            <person name="Henningsen E."/>
            <person name="Hirsch C.D."/>
            <person name="Visser B."/>
            <person name="Pretorius Z.A."/>
            <person name="Steffenson B.J."/>
            <person name="Schwessinger B."/>
            <person name="Dodds P.N."/>
            <person name="Figueroa M."/>
        </authorList>
    </citation>
    <scope>NUCLEOTIDE SEQUENCE [LARGE SCALE GENOMIC DNA]</scope>
    <source>
        <strain evidence="2">21-0</strain>
    </source>
</reference>
<keyword evidence="1" id="KW-0812">Transmembrane</keyword>
<keyword evidence="1" id="KW-0472">Membrane</keyword>
<feature type="transmembrane region" description="Helical" evidence="1">
    <location>
        <begin position="147"/>
        <end position="174"/>
    </location>
</feature>
<proteinExistence type="predicted"/>
<feature type="transmembrane region" description="Helical" evidence="1">
    <location>
        <begin position="368"/>
        <end position="392"/>
    </location>
</feature>
<dbReference type="Proteomes" id="UP000324748">
    <property type="component" value="Unassembled WGS sequence"/>
</dbReference>
<keyword evidence="1" id="KW-1133">Transmembrane helix</keyword>
<feature type="transmembrane region" description="Helical" evidence="1">
    <location>
        <begin position="281"/>
        <end position="305"/>
    </location>
</feature>
<gene>
    <name evidence="2" type="ORF">PGT21_032341</name>
</gene>
<accession>A0A5B0QXV4</accession>
<dbReference type="OrthoDB" id="2501087at2759"/>
<evidence type="ECO:0000313" key="2">
    <source>
        <dbReference type="EMBL" id="KAA1118141.1"/>
    </source>
</evidence>
<feature type="transmembrane region" description="Helical" evidence="1">
    <location>
        <begin position="195"/>
        <end position="221"/>
    </location>
</feature>
<name>A0A5B0QXV4_PUCGR</name>
<feature type="transmembrane region" description="Helical" evidence="1">
    <location>
        <begin position="404"/>
        <end position="432"/>
    </location>
</feature>
<sequence>MMSESALSMLDDPSDALSLVNSMSEVLNPYPLILKTVTTQREKLANPSLPQVALALGVAHLILLLLAGFTFFLKASRKQDGERRKIWLWRRHYVANQTIPYLVPNGNFSIELLQMFSCSFYIIFSATTYIICKYPQHPPKIIHASTIFWYAISIVPDAAAFWWGGWAAIYLVYFSPTRSDIEHSNRRRSFIHHPLFMNTICIGVPVVVAIFFLVIGITMAVELRKIIDSYNLLSKTLDQLSALWKPDDPLNHEKNEMLFNIVKSLLGRSLRISSLARRDNYGWTAVSISTISFYLASTIAAGQLLKRTLLIATGKKPLWEKQCAFHTKRGGYLNQSISTVTSKAESEVTKPMFVICNSTQRLQRGYHFIYISCVIMLAVLGLNICISVILALKTKVVLIQTYWQIRLLVMISSTSVLLSFTLFLQSLMLLVWG</sequence>
<organism evidence="2 3">
    <name type="scientific">Puccinia graminis f. sp. tritici</name>
    <dbReference type="NCBI Taxonomy" id="56615"/>
    <lineage>
        <taxon>Eukaryota</taxon>
        <taxon>Fungi</taxon>
        <taxon>Dikarya</taxon>
        <taxon>Basidiomycota</taxon>
        <taxon>Pucciniomycotina</taxon>
        <taxon>Pucciniomycetes</taxon>
        <taxon>Pucciniales</taxon>
        <taxon>Pucciniaceae</taxon>
        <taxon>Puccinia</taxon>
    </lineage>
</organism>
<feature type="transmembrane region" description="Helical" evidence="1">
    <location>
        <begin position="52"/>
        <end position="73"/>
    </location>
</feature>
<keyword evidence="3" id="KW-1185">Reference proteome</keyword>
<dbReference type="EMBL" id="VSWC01000002">
    <property type="protein sequence ID" value="KAA1118141.1"/>
    <property type="molecule type" value="Genomic_DNA"/>
</dbReference>
<dbReference type="AlphaFoldDB" id="A0A5B0QXV4"/>
<protein>
    <submittedName>
        <fullName evidence="2">Uncharacterized protein</fullName>
    </submittedName>
</protein>